<name>F2IB42_FLUTR</name>
<keyword evidence="1" id="KW-0472">Membrane</keyword>
<dbReference type="AlphaFoldDB" id="F2IB42"/>
<dbReference type="STRING" id="755732.Fluta_0115"/>
<organism evidence="2 3">
    <name type="scientific">Fluviicola taffensis (strain DSM 16823 / NCIMB 13979 / RW262)</name>
    <dbReference type="NCBI Taxonomy" id="755732"/>
    <lineage>
        <taxon>Bacteria</taxon>
        <taxon>Pseudomonadati</taxon>
        <taxon>Bacteroidota</taxon>
        <taxon>Flavobacteriia</taxon>
        <taxon>Flavobacteriales</taxon>
        <taxon>Crocinitomicaceae</taxon>
        <taxon>Fluviicola</taxon>
    </lineage>
</organism>
<keyword evidence="3" id="KW-1185">Reference proteome</keyword>
<gene>
    <name evidence="2" type="ordered locus">Fluta_0115</name>
</gene>
<dbReference type="RefSeq" id="WP_013684899.1">
    <property type="nucleotide sequence ID" value="NC_015321.1"/>
</dbReference>
<reference evidence="3" key="2">
    <citation type="submission" date="2011-02" db="EMBL/GenBank/DDBJ databases">
        <title>The complete genome of Fluviicola taffensis DSM 16823.</title>
        <authorList>
            <consortium name="US DOE Joint Genome Institute (JGI-PGF)"/>
            <person name="Lucas S."/>
            <person name="Copeland A."/>
            <person name="Lapidus A."/>
            <person name="Bruce D."/>
            <person name="Goodwin L."/>
            <person name="Pitluck S."/>
            <person name="Kyrpides N."/>
            <person name="Mavromatis K."/>
            <person name="Ivanova N."/>
            <person name="Mikhailova N."/>
            <person name="Pagani I."/>
            <person name="Chertkov O."/>
            <person name="Detter J.C."/>
            <person name="Han C."/>
            <person name="Tapia R."/>
            <person name="Land M."/>
            <person name="Hauser L."/>
            <person name="Markowitz V."/>
            <person name="Cheng J.-F."/>
            <person name="Hugenholtz P."/>
            <person name="Woyke T."/>
            <person name="Wu D."/>
            <person name="Tindall B."/>
            <person name="Pomrenke H.G."/>
            <person name="Brambilla E."/>
            <person name="Klenk H.-P."/>
            <person name="Eisen J.A."/>
        </authorList>
    </citation>
    <scope>NUCLEOTIDE SEQUENCE [LARGE SCALE GENOMIC DNA]</scope>
    <source>
        <strain evidence="3">DSM 16823 / RW262 / RW262</strain>
    </source>
</reference>
<dbReference type="HOGENOM" id="CLU_2381922_0_0_10"/>
<protein>
    <submittedName>
        <fullName evidence="2">Uncharacterized protein</fullName>
    </submittedName>
</protein>
<evidence type="ECO:0000313" key="2">
    <source>
        <dbReference type="EMBL" id="AEA42125.1"/>
    </source>
</evidence>
<keyword evidence="1" id="KW-1133">Transmembrane helix</keyword>
<accession>F2IB42</accession>
<sequence length="94" mass="11228" precursor="true">MDSNKKYALLIPIIVGMSISFAFTKKKVPNQPTVPEPTKWEKIAGHYKVFDTTGIYLYEMDLVHIHNNTNNRDSIRWEHFRWGIYFYRTTSRIF</sequence>
<evidence type="ECO:0000256" key="1">
    <source>
        <dbReference type="SAM" id="Phobius"/>
    </source>
</evidence>
<proteinExistence type="predicted"/>
<reference evidence="2 3" key="1">
    <citation type="journal article" date="2011" name="Stand. Genomic Sci.">
        <title>Complete genome sequence of the gliding freshwater bacterium Fluviicola taffensis type strain (RW262).</title>
        <authorList>
            <person name="Woyke T."/>
            <person name="Chertkov O."/>
            <person name="Lapidus A."/>
            <person name="Nolan M."/>
            <person name="Lucas S."/>
            <person name="Del Rio T.G."/>
            <person name="Tice H."/>
            <person name="Cheng J.F."/>
            <person name="Tapia R."/>
            <person name="Han C."/>
            <person name="Goodwin L."/>
            <person name="Pitluck S."/>
            <person name="Liolios K."/>
            <person name="Pagani I."/>
            <person name="Ivanova N."/>
            <person name="Huntemann M."/>
            <person name="Mavromatis K."/>
            <person name="Mikhailova N."/>
            <person name="Pati A."/>
            <person name="Chen A."/>
            <person name="Palaniappan K."/>
            <person name="Land M."/>
            <person name="Hauser L."/>
            <person name="Brambilla E.M."/>
            <person name="Rohde M."/>
            <person name="Mwirichia R."/>
            <person name="Sikorski J."/>
            <person name="Tindall B.J."/>
            <person name="Goker M."/>
            <person name="Bristow J."/>
            <person name="Eisen J.A."/>
            <person name="Markowitz V."/>
            <person name="Hugenholtz P."/>
            <person name="Klenk H.P."/>
            <person name="Kyrpides N.C."/>
        </authorList>
    </citation>
    <scope>NUCLEOTIDE SEQUENCE [LARGE SCALE GENOMIC DNA]</scope>
    <source>
        <strain evidence="3">DSM 16823 / RW262 / RW262</strain>
    </source>
</reference>
<dbReference type="EMBL" id="CP002542">
    <property type="protein sequence ID" value="AEA42125.1"/>
    <property type="molecule type" value="Genomic_DNA"/>
</dbReference>
<feature type="transmembrane region" description="Helical" evidence="1">
    <location>
        <begin position="7"/>
        <end position="24"/>
    </location>
</feature>
<keyword evidence="1" id="KW-0812">Transmembrane</keyword>
<dbReference type="Proteomes" id="UP000007463">
    <property type="component" value="Chromosome"/>
</dbReference>
<dbReference type="KEGG" id="fte:Fluta_0115"/>
<evidence type="ECO:0000313" key="3">
    <source>
        <dbReference type="Proteomes" id="UP000007463"/>
    </source>
</evidence>